<name>A0A6A6VXV6_9PEZI</name>
<accession>A0A6A6VXV6</accession>
<evidence type="ECO:0000313" key="1">
    <source>
        <dbReference type="EMBL" id="KAF2754636.1"/>
    </source>
</evidence>
<dbReference type="AlphaFoldDB" id="A0A6A6VXV6"/>
<dbReference type="EMBL" id="ML996580">
    <property type="protein sequence ID" value="KAF2754636.1"/>
    <property type="molecule type" value="Genomic_DNA"/>
</dbReference>
<dbReference type="RefSeq" id="XP_033597087.1">
    <property type="nucleotide sequence ID" value="XM_033739290.1"/>
</dbReference>
<keyword evidence="2" id="KW-1185">Reference proteome</keyword>
<sequence>MSLLVFLTESITSPSDRYDTILAVTDRFLHMNLTAMEKAHISKLLSSADGPADTLTWTLSMIHGLQLSSDDTGRAKASEQRWNSGSSVHGEPIVCSADTTVELPGWVMQKIVRLRMFRLMGLGLCIGVRTPETCSRRCGSRECIGSVDGLGNSDRKGSHSNCY</sequence>
<dbReference type="Proteomes" id="UP000799437">
    <property type="component" value="Unassembled WGS sequence"/>
</dbReference>
<organism evidence="1 2">
    <name type="scientific">Pseudovirgaria hyperparasitica</name>
    <dbReference type="NCBI Taxonomy" id="470096"/>
    <lineage>
        <taxon>Eukaryota</taxon>
        <taxon>Fungi</taxon>
        <taxon>Dikarya</taxon>
        <taxon>Ascomycota</taxon>
        <taxon>Pezizomycotina</taxon>
        <taxon>Dothideomycetes</taxon>
        <taxon>Dothideomycetes incertae sedis</taxon>
        <taxon>Acrospermales</taxon>
        <taxon>Acrospermaceae</taxon>
        <taxon>Pseudovirgaria</taxon>
    </lineage>
</organism>
<reference evidence="1" key="1">
    <citation type="journal article" date="2020" name="Stud. Mycol.">
        <title>101 Dothideomycetes genomes: a test case for predicting lifestyles and emergence of pathogens.</title>
        <authorList>
            <person name="Haridas S."/>
            <person name="Albert R."/>
            <person name="Binder M."/>
            <person name="Bloem J."/>
            <person name="Labutti K."/>
            <person name="Salamov A."/>
            <person name="Andreopoulos B."/>
            <person name="Baker S."/>
            <person name="Barry K."/>
            <person name="Bills G."/>
            <person name="Bluhm B."/>
            <person name="Cannon C."/>
            <person name="Castanera R."/>
            <person name="Culley D."/>
            <person name="Daum C."/>
            <person name="Ezra D."/>
            <person name="Gonzalez J."/>
            <person name="Henrissat B."/>
            <person name="Kuo A."/>
            <person name="Liang C."/>
            <person name="Lipzen A."/>
            <person name="Lutzoni F."/>
            <person name="Magnuson J."/>
            <person name="Mondo S."/>
            <person name="Nolan M."/>
            <person name="Ohm R."/>
            <person name="Pangilinan J."/>
            <person name="Park H.-J."/>
            <person name="Ramirez L."/>
            <person name="Alfaro M."/>
            <person name="Sun H."/>
            <person name="Tritt A."/>
            <person name="Yoshinaga Y."/>
            <person name="Zwiers L.-H."/>
            <person name="Turgeon B."/>
            <person name="Goodwin S."/>
            <person name="Spatafora J."/>
            <person name="Crous P."/>
            <person name="Grigoriev I."/>
        </authorList>
    </citation>
    <scope>NUCLEOTIDE SEQUENCE</scope>
    <source>
        <strain evidence="1">CBS 121739</strain>
    </source>
</reference>
<protein>
    <submittedName>
        <fullName evidence="1">Uncharacterized protein</fullName>
    </submittedName>
</protein>
<gene>
    <name evidence="1" type="ORF">EJ05DRAFT_147057</name>
</gene>
<evidence type="ECO:0000313" key="2">
    <source>
        <dbReference type="Proteomes" id="UP000799437"/>
    </source>
</evidence>
<proteinExistence type="predicted"/>
<dbReference type="GeneID" id="54480344"/>